<evidence type="ECO:0000313" key="8">
    <source>
        <dbReference type="Proteomes" id="UP000315711"/>
    </source>
</evidence>
<keyword evidence="3" id="KW-0479">Metal-binding</keyword>
<dbReference type="AlphaFoldDB" id="A0A562QSL4"/>
<accession>A0A562QSL4</accession>
<protein>
    <submittedName>
        <fullName evidence="7">4-hydroxy-3-methylbut-2-enyl diphosphate reductase</fullName>
    </submittedName>
</protein>
<sequence>MEIKTAKSGFCVGIKRAYNGMNRIAKTREKVNVFHRVSTSAQAREWDTLRRIEKEDSELFEEYPNLVNVSVIDNPSMIKSGDDVVLGFHGIEKPVKEELLTKNVDIEDLQCPFISRYNSTLEELTSEGYNLIAFGRKDDHHCLDAQSVAKAYGRTCVTVEKPEDINHINFNAENKWACVGSVTGNTVLWKAVVSKLNENEIEIKIVETVCRDSFKRQDEASQLSKEADIVLVVDDGGGASTSVFEVCSSVNDTVYRVSSKEDVKIEWLKDISSIAIVGGILVPQWTIDEMASYVNTLHSYQ</sequence>
<proteinExistence type="predicted"/>
<dbReference type="GO" id="GO:0051745">
    <property type="term" value="F:4-hydroxy-3-methylbut-2-enyl diphosphate reductase activity"/>
    <property type="evidence" value="ECO:0007669"/>
    <property type="project" value="InterPro"/>
</dbReference>
<dbReference type="OrthoDB" id="9804077at2"/>
<evidence type="ECO:0000256" key="5">
    <source>
        <dbReference type="ARBA" id="ARBA00023004"/>
    </source>
</evidence>
<dbReference type="GO" id="GO:0019288">
    <property type="term" value="P:isopentenyl diphosphate biosynthetic process, methylerythritol 4-phosphate pathway"/>
    <property type="evidence" value="ECO:0007669"/>
    <property type="project" value="InterPro"/>
</dbReference>
<keyword evidence="2" id="KW-0004">4Fe-4S</keyword>
<dbReference type="GO" id="GO:0050992">
    <property type="term" value="P:dimethylallyl diphosphate biosynthetic process"/>
    <property type="evidence" value="ECO:0007669"/>
    <property type="project" value="InterPro"/>
</dbReference>
<dbReference type="PANTHER" id="PTHR30426:SF0">
    <property type="entry name" value="4-HYDROXY-3-METHYLBUT-2-ENYL DIPHOSPHATE REDUCTASE"/>
    <property type="match status" value="1"/>
</dbReference>
<gene>
    <name evidence="7" type="ORF">IQ10_00787</name>
</gene>
<dbReference type="RefSeq" id="WP_144449163.1">
    <property type="nucleotide sequence ID" value="NZ_VLKZ01000002.1"/>
</dbReference>
<dbReference type="Gene3D" id="3.40.1010.20">
    <property type="entry name" value="4-hydroxy-3-methylbut-2-enyl diphosphate reductase, catalytic domain"/>
    <property type="match status" value="2"/>
</dbReference>
<dbReference type="Proteomes" id="UP000315711">
    <property type="component" value="Unassembled WGS sequence"/>
</dbReference>
<evidence type="ECO:0000256" key="1">
    <source>
        <dbReference type="ARBA" id="ARBA00001966"/>
    </source>
</evidence>
<organism evidence="7 8">
    <name type="scientific">Halalkalibacter nanhaiisediminis</name>
    <dbReference type="NCBI Taxonomy" id="688079"/>
    <lineage>
        <taxon>Bacteria</taxon>
        <taxon>Bacillati</taxon>
        <taxon>Bacillota</taxon>
        <taxon>Bacilli</taxon>
        <taxon>Bacillales</taxon>
        <taxon>Bacillaceae</taxon>
        <taxon>Halalkalibacter</taxon>
    </lineage>
</organism>
<name>A0A562QSL4_9BACI</name>
<comment type="caution">
    <text evidence="7">The sequence shown here is derived from an EMBL/GenBank/DDBJ whole genome shotgun (WGS) entry which is preliminary data.</text>
</comment>
<evidence type="ECO:0000256" key="3">
    <source>
        <dbReference type="ARBA" id="ARBA00022723"/>
    </source>
</evidence>
<evidence type="ECO:0000256" key="6">
    <source>
        <dbReference type="ARBA" id="ARBA00023014"/>
    </source>
</evidence>
<keyword evidence="8" id="KW-1185">Reference proteome</keyword>
<keyword evidence="4" id="KW-0560">Oxidoreductase</keyword>
<evidence type="ECO:0000256" key="2">
    <source>
        <dbReference type="ARBA" id="ARBA00022485"/>
    </source>
</evidence>
<dbReference type="PANTHER" id="PTHR30426">
    <property type="entry name" value="4-HYDROXY-3-METHYLBUT-2-ENYL DIPHOSPHATE REDUCTASE"/>
    <property type="match status" value="1"/>
</dbReference>
<evidence type="ECO:0000256" key="4">
    <source>
        <dbReference type="ARBA" id="ARBA00023002"/>
    </source>
</evidence>
<dbReference type="EMBL" id="VLKZ01000002">
    <property type="protein sequence ID" value="TWI59076.1"/>
    <property type="molecule type" value="Genomic_DNA"/>
</dbReference>
<dbReference type="Gene3D" id="3.40.50.11270">
    <property type="match status" value="1"/>
</dbReference>
<dbReference type="GO" id="GO:0051539">
    <property type="term" value="F:4 iron, 4 sulfur cluster binding"/>
    <property type="evidence" value="ECO:0007669"/>
    <property type="project" value="UniProtKB-KW"/>
</dbReference>
<comment type="cofactor">
    <cofactor evidence="1">
        <name>[4Fe-4S] cluster</name>
        <dbReference type="ChEBI" id="CHEBI:49883"/>
    </cofactor>
</comment>
<dbReference type="GO" id="GO:0046872">
    <property type="term" value="F:metal ion binding"/>
    <property type="evidence" value="ECO:0007669"/>
    <property type="project" value="UniProtKB-KW"/>
</dbReference>
<dbReference type="Pfam" id="PF02401">
    <property type="entry name" value="LYTB"/>
    <property type="match status" value="1"/>
</dbReference>
<dbReference type="InterPro" id="IPR003451">
    <property type="entry name" value="LytB/IspH"/>
</dbReference>
<keyword evidence="6" id="KW-0411">Iron-sulfur</keyword>
<keyword evidence="5" id="KW-0408">Iron</keyword>
<evidence type="ECO:0000313" key="7">
    <source>
        <dbReference type="EMBL" id="TWI59076.1"/>
    </source>
</evidence>
<reference evidence="7 8" key="1">
    <citation type="journal article" date="2015" name="Stand. Genomic Sci.">
        <title>Genomic Encyclopedia of Bacterial and Archaeal Type Strains, Phase III: the genomes of soil and plant-associated and newly described type strains.</title>
        <authorList>
            <person name="Whitman W.B."/>
            <person name="Woyke T."/>
            <person name="Klenk H.P."/>
            <person name="Zhou Y."/>
            <person name="Lilburn T.G."/>
            <person name="Beck B.J."/>
            <person name="De Vos P."/>
            <person name="Vandamme P."/>
            <person name="Eisen J.A."/>
            <person name="Garrity G."/>
            <person name="Hugenholtz P."/>
            <person name="Kyrpides N.C."/>
        </authorList>
    </citation>
    <scope>NUCLEOTIDE SEQUENCE [LARGE SCALE GENOMIC DNA]</scope>
    <source>
        <strain evidence="7 8">CGMCC 1.10116</strain>
    </source>
</reference>